<evidence type="ECO:0000256" key="2">
    <source>
        <dbReference type="ARBA" id="ARBA00010781"/>
    </source>
</evidence>
<keyword evidence="5 9" id="KW-0765">Sulfation</keyword>
<reference evidence="12" key="1">
    <citation type="journal article" date="2017" name="Plant J.">
        <title>The pomegranate (Punica granatum L.) genome and the genomics of punicalagin biosynthesis.</title>
        <authorList>
            <person name="Qin G."/>
            <person name="Xu C."/>
            <person name="Ming R."/>
            <person name="Tang H."/>
            <person name="Guyot R."/>
            <person name="Kramer E.M."/>
            <person name="Hu Y."/>
            <person name="Yi X."/>
            <person name="Qi Y."/>
            <person name="Xu X."/>
            <person name="Gao Z."/>
            <person name="Pan H."/>
            <person name="Jian J."/>
            <person name="Tian Y."/>
            <person name="Yue Z."/>
            <person name="Xu Y."/>
        </authorList>
    </citation>
    <scope>NUCLEOTIDE SEQUENCE [LARGE SCALE GENOMIC DNA]</scope>
    <source>
        <strain evidence="12">cv. Dabenzi</strain>
    </source>
</reference>
<evidence type="ECO:0000313" key="11">
    <source>
        <dbReference type="EMBL" id="PKI44853.1"/>
    </source>
</evidence>
<evidence type="ECO:0000256" key="5">
    <source>
        <dbReference type="ARBA" id="ARBA00022641"/>
    </source>
</evidence>
<evidence type="ECO:0000256" key="8">
    <source>
        <dbReference type="ARBA" id="ARBA00023030"/>
    </source>
</evidence>
<keyword evidence="13" id="KW-1185">Reference proteome</keyword>
<evidence type="ECO:0000256" key="4">
    <source>
        <dbReference type="ARBA" id="ARBA00022525"/>
    </source>
</evidence>
<comment type="PTM">
    <text evidence="9">PSK-alpha is produced by endopeptidase digestion. PSK-beta is produced from PSK-alpha by exopeptidase digestion.</text>
</comment>
<dbReference type="GO" id="GO:0005576">
    <property type="term" value="C:extracellular region"/>
    <property type="evidence" value="ECO:0007669"/>
    <property type="project" value="UniProtKB-SubCell"/>
</dbReference>
<dbReference type="PANTHER" id="PTHR33285">
    <property type="entry name" value="PHYTOSULFOKINES 3"/>
    <property type="match status" value="1"/>
</dbReference>
<dbReference type="GO" id="GO:0030154">
    <property type="term" value="P:cell differentiation"/>
    <property type="evidence" value="ECO:0007669"/>
    <property type="project" value="UniProtKB-UniRule"/>
</dbReference>
<reference evidence="11 13" key="3">
    <citation type="submission" date="2017-11" db="EMBL/GenBank/DDBJ databases">
        <title>De-novo sequencing of pomegranate (Punica granatum L.) genome.</title>
        <authorList>
            <person name="Akparov Z."/>
            <person name="Amiraslanov A."/>
            <person name="Hajiyeva S."/>
            <person name="Abbasov M."/>
            <person name="Kaur K."/>
            <person name="Hamwieh A."/>
            <person name="Solovyev V."/>
            <person name="Salamov A."/>
            <person name="Braich B."/>
            <person name="Kosarev P."/>
            <person name="Mahmoud A."/>
            <person name="Hajiyev E."/>
            <person name="Babayeva S."/>
            <person name="Izzatullayeva V."/>
            <person name="Mammadov A."/>
            <person name="Mammadov A."/>
            <person name="Sharifova S."/>
            <person name="Ojaghi J."/>
            <person name="Eynullazada K."/>
            <person name="Bayramov B."/>
            <person name="Abdulazimova A."/>
            <person name="Shahmuradov I."/>
        </authorList>
    </citation>
    <scope>NUCLEOTIDE SEQUENCE [LARGE SCALE GENOMIC DNA]</scope>
    <source>
        <strain evidence="11">AG2017</strain>
        <strain evidence="13">cv. AG2017</strain>
        <tissue evidence="11">Leaf</tissue>
    </source>
</reference>
<comment type="similarity">
    <text evidence="2 9">Belongs to the phytosulfokine family.</text>
</comment>
<feature type="signal peptide" evidence="9">
    <location>
        <begin position="1"/>
        <end position="21"/>
    </location>
</feature>
<keyword evidence="6 9" id="KW-0732">Signal</keyword>
<comment type="PTM">
    <text evidence="9">Sulfation is important for activity and for the binding to a putative membrane receptor.</text>
</comment>
<dbReference type="Pfam" id="PF06404">
    <property type="entry name" value="PSK"/>
    <property type="match status" value="1"/>
</dbReference>
<evidence type="ECO:0000313" key="13">
    <source>
        <dbReference type="Proteomes" id="UP000233551"/>
    </source>
</evidence>
<name>A0A218XC40_PUNGR</name>
<organism evidence="10 12">
    <name type="scientific">Punica granatum</name>
    <name type="common">Pomegranate</name>
    <dbReference type="NCBI Taxonomy" id="22663"/>
    <lineage>
        <taxon>Eukaryota</taxon>
        <taxon>Viridiplantae</taxon>
        <taxon>Streptophyta</taxon>
        <taxon>Embryophyta</taxon>
        <taxon>Tracheophyta</taxon>
        <taxon>Spermatophyta</taxon>
        <taxon>Magnoliopsida</taxon>
        <taxon>eudicotyledons</taxon>
        <taxon>Gunneridae</taxon>
        <taxon>Pentapetalae</taxon>
        <taxon>rosids</taxon>
        <taxon>malvids</taxon>
        <taxon>Myrtales</taxon>
        <taxon>Lythraceae</taxon>
        <taxon>Punica</taxon>
    </lineage>
</organism>
<proteinExistence type="inferred from homology"/>
<sequence>MGKTAGLFIMVLLISTTLAIAARPEPAIPEAKGVEAVETESCKGVDGEECLTRKTLDAHTDYLYSWQDQTHL</sequence>
<protein>
    <recommendedName>
        <fullName evidence="9">Phytosulfokine</fullName>
    </recommendedName>
    <component>
        <recommendedName>
            <fullName evidence="9">Phytosulfokine-alpha</fullName>
            <shortName evidence="9">PSK-alpha</shortName>
            <shortName evidence="9">Phytosulfokine-a</shortName>
        </recommendedName>
    </component>
    <component>
        <recommendedName>
            <fullName evidence="9">Phytosulfokine-beta</fullName>
            <shortName evidence="9">PSK-beta</shortName>
            <shortName evidence="9">Phytosulfokine-b</shortName>
        </recommendedName>
    </component>
</protein>
<keyword evidence="4 9" id="KW-0964">Secreted</keyword>
<comment type="function">
    <text evidence="9">Promotes plant cell differentiation, organogenesis and somatic embryogenesis as well as cell proliferation.</text>
</comment>
<evidence type="ECO:0000256" key="1">
    <source>
        <dbReference type="ARBA" id="ARBA00004613"/>
    </source>
</evidence>
<keyword evidence="8 9" id="KW-0339">Growth factor</keyword>
<keyword evidence="7 9" id="KW-0221">Differentiation</keyword>
<dbReference type="AlphaFoldDB" id="A0A218XC40"/>
<dbReference type="EMBL" id="MTKT01002011">
    <property type="protein sequence ID" value="OWM82081.1"/>
    <property type="molecule type" value="Genomic_DNA"/>
</dbReference>
<dbReference type="Proteomes" id="UP000233551">
    <property type="component" value="Unassembled WGS sequence"/>
</dbReference>
<evidence type="ECO:0000256" key="9">
    <source>
        <dbReference type="RuleBase" id="RU368031"/>
    </source>
</evidence>
<dbReference type="InterPro" id="IPR009438">
    <property type="entry name" value="Phytosulfokine"/>
</dbReference>
<keyword evidence="3 9" id="KW-0217">Developmental protein</keyword>
<dbReference type="GO" id="GO:0008083">
    <property type="term" value="F:growth factor activity"/>
    <property type="evidence" value="ECO:0007669"/>
    <property type="project" value="UniProtKB-UniRule"/>
</dbReference>
<accession>A0A218XC40</accession>
<feature type="chain" id="PRO_5014071946" description="Phytosulfokine" evidence="9">
    <location>
        <begin position="22"/>
        <end position="72"/>
    </location>
</feature>
<comment type="subcellular location">
    <subcellularLocation>
        <location evidence="1 9">Secreted</location>
    </subcellularLocation>
</comment>
<evidence type="ECO:0000313" key="10">
    <source>
        <dbReference type="EMBL" id="OWM82081.1"/>
    </source>
</evidence>
<dbReference type="PANTHER" id="PTHR33285:SF55">
    <property type="entry name" value="PHYTOSULFOKINES 3"/>
    <property type="match status" value="1"/>
</dbReference>
<dbReference type="GO" id="GO:0008283">
    <property type="term" value="P:cell population proliferation"/>
    <property type="evidence" value="ECO:0007669"/>
    <property type="project" value="UniProtKB-UniRule"/>
</dbReference>
<dbReference type="EMBL" id="PGOL01002823">
    <property type="protein sequence ID" value="PKI44853.1"/>
    <property type="molecule type" value="Genomic_DNA"/>
</dbReference>
<gene>
    <name evidence="10" type="ORF">CDL15_Pgr001655</name>
    <name evidence="11" type="ORF">CRG98_034801</name>
</gene>
<reference evidence="10" key="2">
    <citation type="submission" date="2017-06" db="EMBL/GenBank/DDBJ databases">
        <title>The pomegranate genome and the genomics of punicalagin biosynthesis.</title>
        <authorList>
            <person name="Xu C."/>
        </authorList>
    </citation>
    <scope>NUCLEOTIDE SEQUENCE [LARGE SCALE GENOMIC DNA]</scope>
    <source>
        <tissue evidence="10">Fresh leaf</tissue>
    </source>
</reference>
<evidence type="ECO:0000256" key="3">
    <source>
        <dbReference type="ARBA" id="ARBA00022473"/>
    </source>
</evidence>
<evidence type="ECO:0000256" key="6">
    <source>
        <dbReference type="ARBA" id="ARBA00022729"/>
    </source>
</evidence>
<dbReference type="Proteomes" id="UP000197138">
    <property type="component" value="Unassembled WGS sequence"/>
</dbReference>
<evidence type="ECO:0000256" key="7">
    <source>
        <dbReference type="ARBA" id="ARBA00022782"/>
    </source>
</evidence>
<evidence type="ECO:0000313" key="12">
    <source>
        <dbReference type="Proteomes" id="UP000197138"/>
    </source>
</evidence>
<comment type="caution">
    <text evidence="10">The sequence shown here is derived from an EMBL/GenBank/DDBJ whole genome shotgun (WGS) entry which is preliminary data.</text>
</comment>